<reference evidence="5 6" key="1">
    <citation type="journal article" date="2021" name="Commun. Biol.">
        <title>The genome of Shorea leprosula (Dipterocarpaceae) highlights the ecological relevance of drought in aseasonal tropical rainforests.</title>
        <authorList>
            <person name="Ng K.K.S."/>
            <person name="Kobayashi M.J."/>
            <person name="Fawcett J.A."/>
            <person name="Hatakeyama M."/>
            <person name="Paape T."/>
            <person name="Ng C.H."/>
            <person name="Ang C.C."/>
            <person name="Tnah L.H."/>
            <person name="Lee C.T."/>
            <person name="Nishiyama T."/>
            <person name="Sese J."/>
            <person name="O'Brien M.J."/>
            <person name="Copetti D."/>
            <person name="Mohd Noor M.I."/>
            <person name="Ong R.C."/>
            <person name="Putra M."/>
            <person name="Sireger I.Z."/>
            <person name="Indrioko S."/>
            <person name="Kosugi Y."/>
            <person name="Izuno A."/>
            <person name="Isagi Y."/>
            <person name="Lee S.L."/>
            <person name="Shimizu K.K."/>
        </authorList>
    </citation>
    <scope>NUCLEOTIDE SEQUENCE [LARGE SCALE GENOMIC DNA]</scope>
    <source>
        <strain evidence="5">214</strain>
    </source>
</reference>
<dbReference type="GO" id="GO:0008270">
    <property type="term" value="F:zinc ion binding"/>
    <property type="evidence" value="ECO:0007669"/>
    <property type="project" value="UniProtKB-KW"/>
</dbReference>
<feature type="chain" id="PRO_5043562762" description="C2H2-type domain-containing protein" evidence="3">
    <location>
        <begin position="27"/>
        <end position="297"/>
    </location>
</feature>
<comment type="caution">
    <text evidence="5">The sequence shown here is derived from an EMBL/GenBank/DDBJ whole genome shotgun (WGS) entry which is preliminary data.</text>
</comment>
<dbReference type="PROSITE" id="PS50157">
    <property type="entry name" value="ZINC_FINGER_C2H2_2"/>
    <property type="match status" value="1"/>
</dbReference>
<sequence length="297" mass="31856">MGPSTPLCKLILVLSSSHLFLSSSSSCSPFSPSNMNSLPSGEDAQNSTGPKSCFYCNRTFKNRRALGGHLRIHKQKSSTRTRNSRRRLSNIFQFARNPRLSVPNSQGQRSSGVDGDHLVHPAPFTRATSPSGFRRMFCTNEMNPADASNLTGNNLRLPRLRSVPSPNCSYGSSADVTYQSSRLSATASAPAGGPAVTDLSLHVGSDTISQFNTDKCHHDHDSLSTGGSKRSHLGEGSATGDANSKKQKNISGLEMESEEPGKKELQHFVDVNDSVSASKALDAEVVGQVDLDLSLHL</sequence>
<keyword evidence="3" id="KW-0732">Signal</keyword>
<dbReference type="EMBL" id="BPVZ01000006">
    <property type="protein sequence ID" value="GKU92585.1"/>
    <property type="molecule type" value="Genomic_DNA"/>
</dbReference>
<feature type="domain" description="C2H2-type" evidence="4">
    <location>
        <begin position="51"/>
        <end position="78"/>
    </location>
</feature>
<keyword evidence="1" id="KW-0863">Zinc-finger</keyword>
<dbReference type="Gene3D" id="3.30.160.60">
    <property type="entry name" value="Classic Zinc Finger"/>
    <property type="match status" value="1"/>
</dbReference>
<dbReference type="Proteomes" id="UP001054252">
    <property type="component" value="Unassembled WGS sequence"/>
</dbReference>
<protein>
    <recommendedName>
        <fullName evidence="4">C2H2-type domain-containing protein</fullName>
    </recommendedName>
</protein>
<accession>A0AAV5I0P6</accession>
<feature type="compositionally biased region" description="Polar residues" evidence="2">
    <location>
        <begin position="102"/>
        <end position="111"/>
    </location>
</feature>
<evidence type="ECO:0000259" key="4">
    <source>
        <dbReference type="PROSITE" id="PS50157"/>
    </source>
</evidence>
<keyword evidence="1" id="KW-0862">Zinc</keyword>
<organism evidence="5 6">
    <name type="scientific">Rubroshorea leprosula</name>
    <dbReference type="NCBI Taxonomy" id="152421"/>
    <lineage>
        <taxon>Eukaryota</taxon>
        <taxon>Viridiplantae</taxon>
        <taxon>Streptophyta</taxon>
        <taxon>Embryophyta</taxon>
        <taxon>Tracheophyta</taxon>
        <taxon>Spermatophyta</taxon>
        <taxon>Magnoliopsida</taxon>
        <taxon>eudicotyledons</taxon>
        <taxon>Gunneridae</taxon>
        <taxon>Pentapetalae</taxon>
        <taxon>rosids</taxon>
        <taxon>malvids</taxon>
        <taxon>Malvales</taxon>
        <taxon>Dipterocarpaceae</taxon>
        <taxon>Rubroshorea</taxon>
    </lineage>
</organism>
<feature type="region of interest" description="Disordered" evidence="2">
    <location>
        <begin position="100"/>
        <end position="126"/>
    </location>
</feature>
<evidence type="ECO:0000313" key="6">
    <source>
        <dbReference type="Proteomes" id="UP001054252"/>
    </source>
</evidence>
<keyword evidence="6" id="KW-1185">Reference proteome</keyword>
<evidence type="ECO:0000313" key="5">
    <source>
        <dbReference type="EMBL" id="GKU92585.1"/>
    </source>
</evidence>
<gene>
    <name evidence="5" type="ORF">SLEP1_g6292</name>
</gene>
<evidence type="ECO:0000256" key="3">
    <source>
        <dbReference type="SAM" id="SignalP"/>
    </source>
</evidence>
<dbReference type="InterPro" id="IPR013087">
    <property type="entry name" value="Znf_C2H2_type"/>
</dbReference>
<keyword evidence="1" id="KW-0479">Metal-binding</keyword>
<evidence type="ECO:0000256" key="2">
    <source>
        <dbReference type="SAM" id="MobiDB-lite"/>
    </source>
</evidence>
<feature type="signal peptide" evidence="3">
    <location>
        <begin position="1"/>
        <end position="26"/>
    </location>
</feature>
<proteinExistence type="predicted"/>
<feature type="region of interest" description="Disordered" evidence="2">
    <location>
        <begin position="214"/>
        <end position="261"/>
    </location>
</feature>
<name>A0AAV5I0P6_9ROSI</name>
<dbReference type="AlphaFoldDB" id="A0AAV5I0P6"/>
<dbReference type="PROSITE" id="PS00028">
    <property type="entry name" value="ZINC_FINGER_C2H2_1"/>
    <property type="match status" value="1"/>
</dbReference>
<evidence type="ECO:0000256" key="1">
    <source>
        <dbReference type="PROSITE-ProRule" id="PRU00042"/>
    </source>
</evidence>